<dbReference type="CDD" id="cd04622">
    <property type="entry name" value="CBS_pair_HRP1_like"/>
    <property type="match status" value="1"/>
</dbReference>
<evidence type="ECO:0000259" key="3">
    <source>
        <dbReference type="PROSITE" id="PS51371"/>
    </source>
</evidence>
<reference evidence="4 5" key="1">
    <citation type="submission" date="2023-07" db="EMBL/GenBank/DDBJ databases">
        <title>Genomic Encyclopedia of Type Strains, Phase IV (KMG-IV): sequencing the most valuable type-strain genomes for metagenomic binning, comparative biology and taxonomic classification.</title>
        <authorList>
            <person name="Goeker M."/>
        </authorList>
    </citation>
    <scope>NUCLEOTIDE SEQUENCE [LARGE SCALE GENOMIC DNA]</scope>
    <source>
        <strain evidence="4 5">DSM 40573</strain>
    </source>
</reference>
<proteinExistence type="predicted"/>
<dbReference type="InterPro" id="IPR051257">
    <property type="entry name" value="Diverse_CBS-Domain"/>
</dbReference>
<dbReference type="SMART" id="SM00116">
    <property type="entry name" value="CBS"/>
    <property type="match status" value="2"/>
</dbReference>
<comment type="caution">
    <text evidence="4">The sequence shown here is derived from an EMBL/GenBank/DDBJ whole genome shotgun (WGS) entry which is preliminary data.</text>
</comment>
<dbReference type="Gene3D" id="3.10.580.10">
    <property type="entry name" value="CBS-domain"/>
    <property type="match status" value="1"/>
</dbReference>
<feature type="domain" description="CBS" evidence="3">
    <location>
        <begin position="9"/>
        <end position="66"/>
    </location>
</feature>
<keyword evidence="1 2" id="KW-0129">CBS domain</keyword>
<dbReference type="RefSeq" id="WP_136237530.1">
    <property type="nucleotide sequence ID" value="NZ_JAUSWC010000028.1"/>
</dbReference>
<evidence type="ECO:0000256" key="2">
    <source>
        <dbReference type="PROSITE-ProRule" id="PRU00703"/>
    </source>
</evidence>
<name>A0ABU0KNT7_9ACTN</name>
<gene>
    <name evidence="4" type="ORF">QO019_005910</name>
</gene>
<evidence type="ECO:0000313" key="4">
    <source>
        <dbReference type="EMBL" id="MDQ0491025.1"/>
    </source>
</evidence>
<keyword evidence="5" id="KW-1185">Reference proteome</keyword>
<dbReference type="EMBL" id="JAUSWC010000028">
    <property type="protein sequence ID" value="MDQ0491025.1"/>
    <property type="molecule type" value="Genomic_DNA"/>
</dbReference>
<protein>
    <submittedName>
        <fullName evidence="4">CBS domain-containing protein</fullName>
    </submittedName>
</protein>
<dbReference type="Pfam" id="PF00571">
    <property type="entry name" value="CBS"/>
    <property type="match status" value="2"/>
</dbReference>
<accession>A0ABU0KNT7</accession>
<dbReference type="PANTHER" id="PTHR43080">
    <property type="entry name" value="CBS DOMAIN-CONTAINING PROTEIN CBSX3, MITOCHONDRIAL"/>
    <property type="match status" value="1"/>
</dbReference>
<dbReference type="SUPFAM" id="SSF54631">
    <property type="entry name" value="CBS-domain pair"/>
    <property type="match status" value="1"/>
</dbReference>
<evidence type="ECO:0000313" key="5">
    <source>
        <dbReference type="Proteomes" id="UP001236795"/>
    </source>
</evidence>
<sequence length="139" mass="14865">MAQYVRDLMTAAPMSVGPCTSVAQAARLMRDHDLGAVLVTDDGRLRGLVTDRDLVVRSVADGVDPEETTVVRACSEELVTVGPDDELDLAVRLMREHAVRRVPVVDGEHPVGVLSLGDVTLERDPDSPLADIGAARPNT</sequence>
<feature type="domain" description="CBS" evidence="3">
    <location>
        <begin position="74"/>
        <end position="132"/>
    </location>
</feature>
<dbReference type="PANTHER" id="PTHR43080:SF2">
    <property type="entry name" value="CBS DOMAIN-CONTAINING PROTEIN"/>
    <property type="match status" value="1"/>
</dbReference>
<dbReference type="InterPro" id="IPR000644">
    <property type="entry name" value="CBS_dom"/>
</dbReference>
<evidence type="ECO:0000256" key="1">
    <source>
        <dbReference type="ARBA" id="ARBA00023122"/>
    </source>
</evidence>
<dbReference type="PROSITE" id="PS51371">
    <property type="entry name" value="CBS"/>
    <property type="match status" value="2"/>
</dbReference>
<dbReference type="InterPro" id="IPR046342">
    <property type="entry name" value="CBS_dom_sf"/>
</dbReference>
<organism evidence="4 5">
    <name type="scientific">Streptomyces thermodiastaticus</name>
    <dbReference type="NCBI Taxonomy" id="44061"/>
    <lineage>
        <taxon>Bacteria</taxon>
        <taxon>Bacillati</taxon>
        <taxon>Actinomycetota</taxon>
        <taxon>Actinomycetes</taxon>
        <taxon>Kitasatosporales</taxon>
        <taxon>Streptomycetaceae</taxon>
        <taxon>Streptomyces</taxon>
    </lineage>
</organism>
<dbReference type="Proteomes" id="UP001236795">
    <property type="component" value="Unassembled WGS sequence"/>
</dbReference>